<organism evidence="8 9">
    <name type="scientific">Bacillus thermozeamaize</name>
    <dbReference type="NCBI Taxonomy" id="230954"/>
    <lineage>
        <taxon>Bacteria</taxon>
        <taxon>Bacillati</taxon>
        <taxon>Bacillota</taxon>
        <taxon>Bacilli</taxon>
        <taxon>Bacillales</taxon>
        <taxon>Bacillaceae</taxon>
        <taxon>Bacillus</taxon>
    </lineage>
</organism>
<feature type="domain" description="Helix-hairpin-helix DNA-binding motif class 1" evidence="7">
    <location>
        <begin position="108"/>
        <end position="127"/>
    </location>
</feature>
<dbReference type="Gene3D" id="1.10.8.10">
    <property type="entry name" value="DNA helicase RuvA subunit, C-terminal domain"/>
    <property type="match status" value="1"/>
</dbReference>
<feature type="domain" description="Helix-hairpin-helix DNA-binding motif class 1" evidence="7">
    <location>
        <begin position="73"/>
        <end position="92"/>
    </location>
</feature>
<dbReference type="AlphaFoldDB" id="A0A1Y3PIK7"/>
<dbReference type="Pfam" id="PF07499">
    <property type="entry name" value="RuvA_C"/>
    <property type="match status" value="1"/>
</dbReference>
<dbReference type="Pfam" id="PF01330">
    <property type="entry name" value="RuvA_N"/>
    <property type="match status" value="1"/>
</dbReference>
<evidence type="ECO:0000256" key="2">
    <source>
        <dbReference type="ARBA" id="ARBA00022763"/>
    </source>
</evidence>
<dbReference type="GO" id="GO:0006310">
    <property type="term" value="P:DNA recombination"/>
    <property type="evidence" value="ECO:0007669"/>
    <property type="project" value="UniProtKB-UniRule"/>
</dbReference>
<keyword evidence="2 6" id="KW-0227">DNA damage</keyword>
<feature type="region of interest" description="Domain I" evidence="6">
    <location>
        <begin position="1"/>
        <end position="64"/>
    </location>
</feature>
<keyword evidence="8" id="KW-0378">Hydrolase</keyword>
<name>A0A1Y3PIK7_9BACI</name>
<dbReference type="SUPFAM" id="SSF46929">
    <property type="entry name" value="DNA helicase RuvA subunit, C-terminal domain"/>
    <property type="match status" value="1"/>
</dbReference>
<dbReference type="InterPro" id="IPR000085">
    <property type="entry name" value="RuvA"/>
</dbReference>
<gene>
    <name evidence="6" type="primary">ruvA</name>
    <name evidence="8" type="ORF">BAA01_08905</name>
</gene>
<dbReference type="GO" id="GO:0048476">
    <property type="term" value="C:Holliday junction resolvase complex"/>
    <property type="evidence" value="ECO:0007669"/>
    <property type="project" value="UniProtKB-UniRule"/>
</dbReference>
<evidence type="ECO:0000313" key="8">
    <source>
        <dbReference type="EMBL" id="OUM87183.1"/>
    </source>
</evidence>
<dbReference type="GO" id="GO:0000400">
    <property type="term" value="F:four-way junction DNA binding"/>
    <property type="evidence" value="ECO:0007669"/>
    <property type="project" value="UniProtKB-UniRule"/>
</dbReference>
<dbReference type="Pfam" id="PF14520">
    <property type="entry name" value="HHH_5"/>
    <property type="match status" value="1"/>
</dbReference>
<comment type="domain">
    <text evidence="6">Has three domains with a flexible linker between the domains II and III and assumes an 'L' shape. Domain III is highly mobile and contacts RuvB.</text>
</comment>
<keyword evidence="3 6" id="KW-0238">DNA-binding</keyword>
<comment type="caution">
    <text evidence="6">Lacks conserved residue(s) required for the propagation of feature annotation.</text>
</comment>
<evidence type="ECO:0000313" key="9">
    <source>
        <dbReference type="Proteomes" id="UP000196475"/>
    </source>
</evidence>
<evidence type="ECO:0000259" key="7">
    <source>
        <dbReference type="SMART" id="SM00278"/>
    </source>
</evidence>
<sequence length="214" mass="23719">MIEYLRGRLVALDDESIVLDVGGIGYRIFCPAPGQFRGCSSDDVIQVYTHLHVREDEWLLYGFAELAERTLFRQLMTVTGIGPKMAMAILAAASSREIAAAICQADLPFLTRLPGVGKKTAERLIVELKDKVTSAIPVLEPVPEGGRKGPKRFPEERSLWNEVAAGLASLGYREAEIRQALSDLSRDGDRLQELTVEEALRLALQRLARLAMRE</sequence>
<keyword evidence="8" id="KW-0547">Nucleotide-binding</keyword>
<dbReference type="SUPFAM" id="SSF47781">
    <property type="entry name" value="RuvA domain 2-like"/>
    <property type="match status" value="1"/>
</dbReference>
<dbReference type="InterPro" id="IPR011114">
    <property type="entry name" value="RuvA_C"/>
</dbReference>
<comment type="function">
    <text evidence="6">The RuvA-RuvB-RuvC complex processes Holliday junction (HJ) DNA during genetic recombination and DNA repair, while the RuvA-RuvB complex plays an important role in the rescue of blocked DNA replication forks via replication fork reversal (RFR). RuvA specifically binds to HJ cruciform DNA, conferring on it an open structure. The RuvB hexamer acts as an ATP-dependent pump, pulling dsDNA into and through the RuvAB complex. HJ branch migration allows RuvC to scan DNA until it finds its consensus sequence, where it cleaves and resolves the cruciform DNA.</text>
</comment>
<dbReference type="InterPro" id="IPR003583">
    <property type="entry name" value="Hlx-hairpin-Hlx_DNA-bd_motif"/>
</dbReference>
<protein>
    <recommendedName>
        <fullName evidence="6">Holliday junction branch migration complex subunit RuvA</fullName>
    </recommendedName>
</protein>
<dbReference type="InterPro" id="IPR012340">
    <property type="entry name" value="NA-bd_OB-fold"/>
</dbReference>
<feature type="region of interest" description="Domain III" evidence="6">
    <location>
        <begin position="148"/>
        <end position="214"/>
    </location>
</feature>
<evidence type="ECO:0000256" key="3">
    <source>
        <dbReference type="ARBA" id="ARBA00023125"/>
    </source>
</evidence>
<keyword evidence="8" id="KW-0067">ATP-binding</keyword>
<dbReference type="CDD" id="cd14332">
    <property type="entry name" value="UBA_RuvA_C"/>
    <property type="match status" value="1"/>
</dbReference>
<evidence type="ECO:0000256" key="1">
    <source>
        <dbReference type="ARBA" id="ARBA00022490"/>
    </source>
</evidence>
<comment type="subcellular location">
    <subcellularLocation>
        <location evidence="6">Cytoplasm</location>
    </subcellularLocation>
</comment>
<dbReference type="InterPro" id="IPR010994">
    <property type="entry name" value="RuvA_2-like"/>
</dbReference>
<dbReference type="InterPro" id="IPR013849">
    <property type="entry name" value="DNA_helicase_Holl-junc_RuvA_I"/>
</dbReference>
<dbReference type="EMBL" id="LZRT01000079">
    <property type="protein sequence ID" value="OUM87183.1"/>
    <property type="molecule type" value="Genomic_DNA"/>
</dbReference>
<keyword evidence="5 6" id="KW-0234">DNA repair</keyword>
<comment type="subunit">
    <text evidence="6">Homotetramer. Forms an RuvA(8)-RuvB(12)-Holliday junction (HJ) complex. HJ DNA is sandwiched between 2 RuvA tetramers; dsDNA enters through RuvA and exits via RuvB. An RuvB hexamer assembles on each DNA strand where it exits the tetramer. Each RuvB hexamer is contacted by two RuvA subunits (via domain III) on 2 adjacent RuvB subunits; this complex drives branch migration. In the full resolvosome a probable DNA-RuvA(4)-RuvB(12)-RuvC(2) complex forms which resolves the HJ.</text>
</comment>
<evidence type="ECO:0000256" key="4">
    <source>
        <dbReference type="ARBA" id="ARBA00023172"/>
    </source>
</evidence>
<dbReference type="GO" id="GO:0005737">
    <property type="term" value="C:cytoplasm"/>
    <property type="evidence" value="ECO:0007669"/>
    <property type="project" value="UniProtKB-SubCell"/>
</dbReference>
<dbReference type="NCBIfam" id="TIGR00084">
    <property type="entry name" value="ruvA"/>
    <property type="match status" value="1"/>
</dbReference>
<dbReference type="Gene3D" id="1.10.150.20">
    <property type="entry name" value="5' to 3' exonuclease, C-terminal subdomain"/>
    <property type="match status" value="1"/>
</dbReference>
<comment type="caution">
    <text evidence="8">The sequence shown here is derived from an EMBL/GenBank/DDBJ whole genome shotgun (WGS) entry which is preliminary data.</text>
</comment>
<keyword evidence="1 6" id="KW-0963">Cytoplasm</keyword>
<dbReference type="HAMAP" id="MF_00031">
    <property type="entry name" value="DNA_HJ_migration_RuvA"/>
    <property type="match status" value="1"/>
</dbReference>
<dbReference type="GO" id="GO:0009378">
    <property type="term" value="F:four-way junction helicase activity"/>
    <property type="evidence" value="ECO:0007669"/>
    <property type="project" value="InterPro"/>
</dbReference>
<dbReference type="InterPro" id="IPR036267">
    <property type="entry name" value="RuvA_C_sf"/>
</dbReference>
<dbReference type="SUPFAM" id="SSF50249">
    <property type="entry name" value="Nucleic acid-binding proteins"/>
    <property type="match status" value="1"/>
</dbReference>
<dbReference type="Proteomes" id="UP000196475">
    <property type="component" value="Unassembled WGS sequence"/>
</dbReference>
<proteinExistence type="inferred from homology"/>
<dbReference type="GO" id="GO:0006281">
    <property type="term" value="P:DNA repair"/>
    <property type="evidence" value="ECO:0007669"/>
    <property type="project" value="UniProtKB-UniRule"/>
</dbReference>
<evidence type="ECO:0000256" key="5">
    <source>
        <dbReference type="ARBA" id="ARBA00023204"/>
    </source>
</evidence>
<keyword evidence="8" id="KW-0347">Helicase</keyword>
<dbReference type="Gene3D" id="2.40.50.140">
    <property type="entry name" value="Nucleic acid-binding proteins"/>
    <property type="match status" value="1"/>
</dbReference>
<evidence type="ECO:0000256" key="6">
    <source>
        <dbReference type="HAMAP-Rule" id="MF_00031"/>
    </source>
</evidence>
<keyword evidence="4 6" id="KW-0233">DNA recombination</keyword>
<dbReference type="SMART" id="SM00278">
    <property type="entry name" value="HhH1"/>
    <property type="match status" value="2"/>
</dbReference>
<reference evidence="9" key="1">
    <citation type="submission" date="2016-06" db="EMBL/GenBank/DDBJ databases">
        <authorList>
            <person name="Nascimento L."/>
            <person name="Pereira R.V."/>
            <person name="Martins L.F."/>
            <person name="Quaggio R.B."/>
            <person name="Silva A.M."/>
            <person name="Setubal J.C."/>
        </authorList>
    </citation>
    <scope>NUCLEOTIDE SEQUENCE [LARGE SCALE GENOMIC DNA]</scope>
</reference>
<dbReference type="GO" id="GO:0005524">
    <property type="term" value="F:ATP binding"/>
    <property type="evidence" value="ECO:0007669"/>
    <property type="project" value="InterPro"/>
</dbReference>
<accession>A0A1Y3PIK7</accession>
<comment type="similarity">
    <text evidence="6">Belongs to the RuvA family.</text>
</comment>
<dbReference type="GO" id="GO:0009379">
    <property type="term" value="C:Holliday junction helicase complex"/>
    <property type="evidence" value="ECO:0007669"/>
    <property type="project" value="InterPro"/>
</dbReference>